<dbReference type="Pfam" id="PF03466">
    <property type="entry name" value="LysR_substrate"/>
    <property type="match status" value="1"/>
</dbReference>
<dbReference type="GO" id="GO:0043565">
    <property type="term" value="F:sequence-specific DNA binding"/>
    <property type="evidence" value="ECO:0007669"/>
    <property type="project" value="TreeGrafter"/>
</dbReference>
<dbReference type="InterPro" id="IPR000847">
    <property type="entry name" value="LysR_HTH_N"/>
</dbReference>
<feature type="compositionally biased region" description="Low complexity" evidence="5">
    <location>
        <begin position="25"/>
        <end position="46"/>
    </location>
</feature>
<dbReference type="SUPFAM" id="SSF46785">
    <property type="entry name" value="Winged helix' DNA-binding domain"/>
    <property type="match status" value="1"/>
</dbReference>
<keyword evidence="3" id="KW-0238">DNA-binding</keyword>
<feature type="domain" description="HTH lysR-type" evidence="6">
    <location>
        <begin position="51"/>
        <end position="108"/>
    </location>
</feature>
<evidence type="ECO:0000256" key="3">
    <source>
        <dbReference type="ARBA" id="ARBA00023125"/>
    </source>
</evidence>
<protein>
    <submittedName>
        <fullName evidence="7">LysR family transcriptional regulator</fullName>
    </submittedName>
</protein>
<dbReference type="Gene3D" id="3.40.190.290">
    <property type="match status" value="1"/>
</dbReference>
<evidence type="ECO:0000256" key="2">
    <source>
        <dbReference type="ARBA" id="ARBA00023015"/>
    </source>
</evidence>
<dbReference type="Gene3D" id="1.10.10.10">
    <property type="entry name" value="Winged helix-like DNA-binding domain superfamily/Winged helix DNA-binding domain"/>
    <property type="match status" value="1"/>
</dbReference>
<dbReference type="PRINTS" id="PR00039">
    <property type="entry name" value="HTHLYSR"/>
</dbReference>
<dbReference type="GO" id="GO:0010628">
    <property type="term" value="P:positive regulation of gene expression"/>
    <property type="evidence" value="ECO:0007669"/>
    <property type="project" value="TreeGrafter"/>
</dbReference>
<dbReference type="Pfam" id="PF00126">
    <property type="entry name" value="HTH_1"/>
    <property type="match status" value="1"/>
</dbReference>
<feature type="compositionally biased region" description="Low complexity" evidence="5">
    <location>
        <begin position="1"/>
        <end position="12"/>
    </location>
</feature>
<evidence type="ECO:0000256" key="5">
    <source>
        <dbReference type="SAM" id="MobiDB-lite"/>
    </source>
</evidence>
<accession>A0A3A1WGG0</accession>
<keyword evidence="4" id="KW-0804">Transcription</keyword>
<dbReference type="PROSITE" id="PS50931">
    <property type="entry name" value="HTH_LYSR"/>
    <property type="match status" value="1"/>
</dbReference>
<evidence type="ECO:0000256" key="1">
    <source>
        <dbReference type="ARBA" id="ARBA00009437"/>
    </source>
</evidence>
<sequence>MCSRSAAATSCPRPRPRRCWPPSCPSSSAPVPAVTGRRGSAGRAGAPDNPLTLRQIEVFHAVMQARSITGASRLLSISQPALSRTLRRIEDVLGIILFTRDRNGLVPTLEALEIYASIDPLMRQVAGIVQQIDRIARGETAMFRIGSTASTARVLMPRALRALSLDVPGVELFFDVLPVEQVRDYLLNGRGEAVVTIAPPAHPSLAMERVGGVELVAALPRAHALAEHALIRAGDLEGEDFIAFAAGGAHQTVVDGFLSRAHVSVRVRAVARFSDTALALANEEMGIVLVDHVTTLGPIGDRLVIRRLEDAPRFDVWVVWNRRRPHSANLRKLIEILARSIAELSAPS</sequence>
<name>A0A3A1WGG0_9HYPH</name>
<dbReference type="InterPro" id="IPR005119">
    <property type="entry name" value="LysR_subst-bd"/>
</dbReference>
<dbReference type="InterPro" id="IPR036390">
    <property type="entry name" value="WH_DNA-bd_sf"/>
</dbReference>
<comment type="similarity">
    <text evidence="1">Belongs to the LysR transcriptional regulatory family.</text>
</comment>
<dbReference type="EMBL" id="QYRN01000010">
    <property type="protein sequence ID" value="RIX98502.1"/>
    <property type="molecule type" value="Genomic_DNA"/>
</dbReference>
<evidence type="ECO:0000313" key="7">
    <source>
        <dbReference type="EMBL" id="RIX98502.1"/>
    </source>
</evidence>
<organism evidence="7 8">
    <name type="scientific">Aureimonas flava</name>
    <dbReference type="NCBI Taxonomy" id="2320271"/>
    <lineage>
        <taxon>Bacteria</taxon>
        <taxon>Pseudomonadati</taxon>
        <taxon>Pseudomonadota</taxon>
        <taxon>Alphaproteobacteria</taxon>
        <taxon>Hyphomicrobiales</taxon>
        <taxon>Aurantimonadaceae</taxon>
        <taxon>Aureimonas</taxon>
    </lineage>
</organism>
<keyword evidence="8" id="KW-1185">Reference proteome</keyword>
<evidence type="ECO:0000313" key="8">
    <source>
        <dbReference type="Proteomes" id="UP000265750"/>
    </source>
</evidence>
<gene>
    <name evidence="7" type="ORF">D3218_17370</name>
</gene>
<dbReference type="Proteomes" id="UP000265750">
    <property type="component" value="Unassembled WGS sequence"/>
</dbReference>
<dbReference type="PANTHER" id="PTHR30427:SF1">
    <property type="entry name" value="TRANSCRIPTIONAL ACTIVATOR PROTEIN LYSR"/>
    <property type="match status" value="1"/>
</dbReference>
<reference evidence="8" key="1">
    <citation type="submission" date="2018-09" db="EMBL/GenBank/DDBJ databases">
        <authorList>
            <person name="Tuo L."/>
        </authorList>
    </citation>
    <scope>NUCLEOTIDE SEQUENCE [LARGE SCALE GENOMIC DNA]</scope>
    <source>
        <strain evidence="8">M2BS4Y-1</strain>
    </source>
</reference>
<keyword evidence="2" id="KW-0805">Transcription regulation</keyword>
<proteinExistence type="inferred from homology"/>
<dbReference type="PANTHER" id="PTHR30427">
    <property type="entry name" value="TRANSCRIPTIONAL ACTIVATOR PROTEIN LYSR"/>
    <property type="match status" value="1"/>
</dbReference>
<feature type="region of interest" description="Disordered" evidence="5">
    <location>
        <begin position="1"/>
        <end position="48"/>
    </location>
</feature>
<evidence type="ECO:0000259" key="6">
    <source>
        <dbReference type="PROSITE" id="PS50931"/>
    </source>
</evidence>
<dbReference type="GO" id="GO:0003700">
    <property type="term" value="F:DNA-binding transcription factor activity"/>
    <property type="evidence" value="ECO:0007669"/>
    <property type="project" value="InterPro"/>
</dbReference>
<dbReference type="OrthoDB" id="8479870at2"/>
<dbReference type="SUPFAM" id="SSF53850">
    <property type="entry name" value="Periplasmic binding protein-like II"/>
    <property type="match status" value="1"/>
</dbReference>
<dbReference type="AlphaFoldDB" id="A0A3A1WGG0"/>
<comment type="caution">
    <text evidence="7">The sequence shown here is derived from an EMBL/GenBank/DDBJ whole genome shotgun (WGS) entry which is preliminary data.</text>
</comment>
<dbReference type="InterPro" id="IPR036388">
    <property type="entry name" value="WH-like_DNA-bd_sf"/>
</dbReference>
<evidence type="ECO:0000256" key="4">
    <source>
        <dbReference type="ARBA" id="ARBA00023163"/>
    </source>
</evidence>